<sequence>MYITFPQFPKYKVYISLHQNISSEKLQTIKENLASQNSEYNYCFLNAHHIISLAHLQQAIHRSVMNYSRGTMSAKTVNAEIILNLSPVNSIMDAFKNFGIREDCDSAIVVKIIEEDSNEDVSEKLTKLVGPESELNDQVLFDLVDFKRFKKVYKLNDAKFTHTQNDLSKLAIGACILRGC</sequence>
<evidence type="ECO:0000256" key="5">
    <source>
        <dbReference type="ARBA" id="ARBA00022694"/>
    </source>
</evidence>
<organism evidence="10">
    <name type="scientific">Spathaspora passalidarum (strain NRRL Y-27907 / 11-Y1)</name>
    <dbReference type="NCBI Taxonomy" id="619300"/>
    <lineage>
        <taxon>Eukaryota</taxon>
        <taxon>Fungi</taxon>
        <taxon>Dikarya</taxon>
        <taxon>Ascomycota</taxon>
        <taxon>Saccharomycotina</taxon>
        <taxon>Pichiomycetes</taxon>
        <taxon>Debaryomycetaceae</taxon>
        <taxon>Spathaspora</taxon>
    </lineage>
</organism>
<dbReference type="Pfam" id="PF08617">
    <property type="entry name" value="CGI-121"/>
    <property type="match status" value="1"/>
</dbReference>
<dbReference type="OrthoDB" id="329139at2759"/>
<comment type="subcellular location">
    <subcellularLocation>
        <location evidence="1">Nucleus</location>
    </subcellularLocation>
</comment>
<evidence type="ECO:0000256" key="3">
    <source>
        <dbReference type="ARBA" id="ARBA00015316"/>
    </source>
</evidence>
<protein>
    <recommendedName>
        <fullName evidence="4">EKC/KEOPS complex subunit CGI121</fullName>
    </recommendedName>
    <alternativeName>
        <fullName evidence="3">EKC/KEOPS complex subunit cgi121</fullName>
    </alternativeName>
</protein>
<dbReference type="InterPro" id="IPR036504">
    <property type="entry name" value="CGI121/TPRKB_sf"/>
</dbReference>
<dbReference type="FunCoup" id="G3ANS2">
    <property type="interactions" value="504"/>
</dbReference>
<dbReference type="eggNOG" id="KOG4066">
    <property type="taxonomic scope" value="Eukaryota"/>
</dbReference>
<gene>
    <name evidence="9" type="ORF">SPAPADRAFT_139605</name>
</gene>
<evidence type="ECO:0000313" key="10">
    <source>
        <dbReference type="Proteomes" id="UP000000709"/>
    </source>
</evidence>
<dbReference type="GO" id="GO:0005634">
    <property type="term" value="C:nucleus"/>
    <property type="evidence" value="ECO:0007669"/>
    <property type="project" value="UniProtKB-SubCell"/>
</dbReference>
<dbReference type="GO" id="GO:0002949">
    <property type="term" value="P:tRNA threonylcarbamoyladenosine modification"/>
    <property type="evidence" value="ECO:0007669"/>
    <property type="project" value="TreeGrafter"/>
</dbReference>
<dbReference type="GO" id="GO:0000408">
    <property type="term" value="C:EKC/KEOPS complex"/>
    <property type="evidence" value="ECO:0007669"/>
    <property type="project" value="TreeGrafter"/>
</dbReference>
<keyword evidence="5" id="KW-0819">tRNA processing</keyword>
<comment type="function">
    <text evidence="7">Component of the EKC/KEOPS complex that is required for the formation of a threonylcarbamoyl group on adenosine at position 37 (t(6)A37) in tRNAs that read codons beginning with adenine. The complex is probably involved in the transfer of the threonylcarbamoyl moiety of threonylcarbamoyl-AMP (TC-AMP) to the N6 group of A37. CGI121 acts as an allosteric effector that regulates the t(6)A activity of the complex. The EKC/KEOPS complex also promotes both telomere uncapping and telomere elongation. The complex is required for efficient recruitment of transcriptional coactivators. CGI121 is not required for tRNA modification.</text>
</comment>
<dbReference type="InterPro" id="IPR013926">
    <property type="entry name" value="CGI121/TPRKB"/>
</dbReference>
<dbReference type="PANTHER" id="PTHR15840:SF10">
    <property type="entry name" value="EKC_KEOPS COMPLEX SUBUNIT TPRKB"/>
    <property type="match status" value="1"/>
</dbReference>
<dbReference type="NCBIfam" id="NF011465">
    <property type="entry name" value="PRK14886.1-1"/>
    <property type="match status" value="1"/>
</dbReference>
<reference evidence="9 10" key="1">
    <citation type="journal article" date="2011" name="Proc. Natl. Acad. Sci. U.S.A.">
        <title>Comparative genomics of xylose-fermenting fungi for enhanced biofuel production.</title>
        <authorList>
            <person name="Wohlbach D.J."/>
            <person name="Kuo A."/>
            <person name="Sato T.K."/>
            <person name="Potts K.M."/>
            <person name="Salamov A.A."/>
            <person name="LaButti K.M."/>
            <person name="Sun H."/>
            <person name="Clum A."/>
            <person name="Pangilinan J.L."/>
            <person name="Lindquist E.A."/>
            <person name="Lucas S."/>
            <person name="Lapidus A."/>
            <person name="Jin M."/>
            <person name="Gunawan C."/>
            <person name="Balan V."/>
            <person name="Dale B.E."/>
            <person name="Jeffries T.W."/>
            <person name="Zinkel R."/>
            <person name="Barry K.W."/>
            <person name="Grigoriev I.V."/>
            <person name="Gasch A.P."/>
        </authorList>
    </citation>
    <scope>NUCLEOTIDE SEQUENCE [LARGE SCALE GENOMIC DNA]</scope>
    <source>
        <strain evidence="10">NRRL Y-27907 / 11-Y1</strain>
    </source>
</reference>
<dbReference type="STRING" id="619300.G3ANS2"/>
<dbReference type="OMA" id="IVCRMST"/>
<evidence type="ECO:0000256" key="6">
    <source>
        <dbReference type="ARBA" id="ARBA00023242"/>
    </source>
</evidence>
<dbReference type="InParanoid" id="G3ANS2"/>
<dbReference type="GeneID" id="18870220"/>
<dbReference type="Gene3D" id="3.30.2380.10">
    <property type="entry name" value="CGI121/TPRKB"/>
    <property type="match status" value="1"/>
</dbReference>
<dbReference type="HOGENOM" id="CLU_065847_1_1_1"/>
<evidence type="ECO:0000256" key="2">
    <source>
        <dbReference type="ARBA" id="ARBA00005546"/>
    </source>
</evidence>
<dbReference type="GO" id="GO:0005829">
    <property type="term" value="C:cytosol"/>
    <property type="evidence" value="ECO:0007669"/>
    <property type="project" value="TreeGrafter"/>
</dbReference>
<dbReference type="PANTHER" id="PTHR15840">
    <property type="entry name" value="CGI-121 FAMILY MEMBER"/>
    <property type="match status" value="1"/>
</dbReference>
<keyword evidence="6 8" id="KW-0539">Nucleus</keyword>
<name>G3ANS2_SPAPN</name>
<dbReference type="Proteomes" id="UP000000709">
    <property type="component" value="Unassembled WGS sequence"/>
</dbReference>
<comment type="similarity">
    <text evidence="2 8">Belongs to the CGI121/TPRKB family.</text>
</comment>
<evidence type="ECO:0000256" key="4">
    <source>
        <dbReference type="ARBA" id="ARBA00016009"/>
    </source>
</evidence>
<evidence type="ECO:0000313" key="9">
    <source>
        <dbReference type="EMBL" id="EGW32007.1"/>
    </source>
</evidence>
<dbReference type="KEGG" id="spaa:SPAPADRAFT_139605"/>
<dbReference type="RefSeq" id="XP_007375283.1">
    <property type="nucleotide sequence ID" value="XM_007375221.1"/>
</dbReference>
<evidence type="ECO:0000256" key="7">
    <source>
        <dbReference type="ARBA" id="ARBA00025043"/>
    </source>
</evidence>
<dbReference type="SUPFAM" id="SSF143870">
    <property type="entry name" value="PF0523-like"/>
    <property type="match status" value="1"/>
</dbReference>
<evidence type="ECO:0000256" key="1">
    <source>
        <dbReference type="ARBA" id="ARBA00004123"/>
    </source>
</evidence>
<dbReference type="AlphaFoldDB" id="G3ANS2"/>
<accession>G3ANS2</accession>
<proteinExistence type="inferred from homology"/>
<dbReference type="EMBL" id="GL996502">
    <property type="protein sequence ID" value="EGW32007.1"/>
    <property type="molecule type" value="Genomic_DNA"/>
</dbReference>
<evidence type="ECO:0000256" key="8">
    <source>
        <dbReference type="RuleBase" id="RU004398"/>
    </source>
</evidence>
<keyword evidence="10" id="KW-1185">Reference proteome</keyword>